<dbReference type="InterPro" id="IPR012337">
    <property type="entry name" value="RNaseH-like_sf"/>
</dbReference>
<dbReference type="InterPro" id="IPR052035">
    <property type="entry name" value="ZnF_BED_domain_contain"/>
</dbReference>
<evidence type="ECO:0000256" key="5">
    <source>
        <dbReference type="ARBA" id="ARBA00023242"/>
    </source>
</evidence>
<protein>
    <recommendedName>
        <fullName evidence="7">HAT C-terminal dimerisation domain-containing protein</fullName>
    </recommendedName>
</protein>
<dbReference type="OrthoDB" id="1607513at2759"/>
<evidence type="ECO:0000256" key="3">
    <source>
        <dbReference type="ARBA" id="ARBA00022771"/>
    </source>
</evidence>
<evidence type="ECO:0000313" key="9">
    <source>
        <dbReference type="Proteomes" id="UP000663852"/>
    </source>
</evidence>
<dbReference type="GO" id="GO:0005634">
    <property type="term" value="C:nucleus"/>
    <property type="evidence" value="ECO:0007669"/>
    <property type="project" value="UniProtKB-SubCell"/>
</dbReference>
<dbReference type="AlphaFoldDB" id="A0A815QMB7"/>
<dbReference type="PANTHER" id="PTHR46481:SF10">
    <property type="entry name" value="ZINC FINGER BED DOMAIN-CONTAINING PROTEIN 39"/>
    <property type="match status" value="1"/>
</dbReference>
<dbReference type="Pfam" id="PF05699">
    <property type="entry name" value="Dimer_Tnp_hAT"/>
    <property type="match status" value="1"/>
</dbReference>
<keyword evidence="5" id="KW-0539">Nucleus</keyword>
<name>A0A815QMB7_ADIRI</name>
<feature type="compositionally biased region" description="Polar residues" evidence="6">
    <location>
        <begin position="19"/>
        <end position="36"/>
    </location>
</feature>
<evidence type="ECO:0000259" key="7">
    <source>
        <dbReference type="Pfam" id="PF05699"/>
    </source>
</evidence>
<reference evidence="8" key="1">
    <citation type="submission" date="2021-02" db="EMBL/GenBank/DDBJ databases">
        <authorList>
            <person name="Nowell W R."/>
        </authorList>
    </citation>
    <scope>NUCLEOTIDE SEQUENCE</scope>
</reference>
<sequence>MDSNETDEDITDDPDESLVQPNELSTDAGTSTDSQLRNPNDIAWAICDLCPPFPTPKCISTKGGATSTLQKHLINAHKKIDLILVPCDDKRCGNLSAAERDKLHQLLINAIIVDGRCFSDFRKLGFSRFLEYAIPVMTGHYLSNSFELYSTVIDFSHFQERHFSENIMNYIYKKLDRLNVLGRVSTVTCDGASNMTKVFDTFGAVGRLWCLGQRLHLIVTNALGFWLNDKNKEINDAIDDTTTINPTDDVGDLDTKEIFNDEEDALAANDSDEETEMVIFLLHYSIREMLDAGSFLALKTVICALFVEKHSLVLTGAQSKKLHCLELTSSDCNLLKKVSQTLTPFDLATKLLSGRQYPTIGNTELEQQLKRSLLDKMAKYIDDEKEQMGMLRIYGYFDPMGFAVLPDRERAMVERELKKLSSANPDKSFDSISTTAKSIELKHADSTVLQFWSTYARELPILSSLSRRFLATPGTSVPAEAAFSISSFIGRREGDAENSNFQEIYSFGILSHFPGKRNFPCPLIIKVNNCTRRIR</sequence>
<comment type="caution">
    <text evidence="8">The sequence shown here is derived from an EMBL/GenBank/DDBJ whole genome shotgun (WGS) entry which is preliminary data.</text>
</comment>
<comment type="subcellular location">
    <subcellularLocation>
        <location evidence="1">Nucleus</location>
    </subcellularLocation>
</comment>
<dbReference type="InterPro" id="IPR008906">
    <property type="entry name" value="HATC_C_dom"/>
</dbReference>
<evidence type="ECO:0000256" key="2">
    <source>
        <dbReference type="ARBA" id="ARBA00022723"/>
    </source>
</evidence>
<dbReference type="Proteomes" id="UP000663852">
    <property type="component" value="Unassembled WGS sequence"/>
</dbReference>
<keyword evidence="4" id="KW-0862">Zinc</keyword>
<dbReference type="PANTHER" id="PTHR46481">
    <property type="entry name" value="ZINC FINGER BED DOMAIN-CONTAINING PROTEIN 4"/>
    <property type="match status" value="1"/>
</dbReference>
<accession>A0A815QMB7</accession>
<proteinExistence type="predicted"/>
<evidence type="ECO:0000313" key="8">
    <source>
        <dbReference type="EMBL" id="CAF1465075.1"/>
    </source>
</evidence>
<dbReference type="SUPFAM" id="SSF53098">
    <property type="entry name" value="Ribonuclease H-like"/>
    <property type="match status" value="1"/>
</dbReference>
<evidence type="ECO:0000256" key="4">
    <source>
        <dbReference type="ARBA" id="ARBA00022833"/>
    </source>
</evidence>
<evidence type="ECO:0000256" key="6">
    <source>
        <dbReference type="SAM" id="MobiDB-lite"/>
    </source>
</evidence>
<organism evidence="8 9">
    <name type="scientific">Adineta ricciae</name>
    <name type="common">Rotifer</name>
    <dbReference type="NCBI Taxonomy" id="249248"/>
    <lineage>
        <taxon>Eukaryota</taxon>
        <taxon>Metazoa</taxon>
        <taxon>Spiralia</taxon>
        <taxon>Gnathifera</taxon>
        <taxon>Rotifera</taxon>
        <taxon>Eurotatoria</taxon>
        <taxon>Bdelloidea</taxon>
        <taxon>Adinetida</taxon>
        <taxon>Adinetidae</taxon>
        <taxon>Adineta</taxon>
    </lineage>
</organism>
<dbReference type="GO" id="GO:0008270">
    <property type="term" value="F:zinc ion binding"/>
    <property type="evidence" value="ECO:0007669"/>
    <property type="project" value="UniProtKB-KW"/>
</dbReference>
<feature type="region of interest" description="Disordered" evidence="6">
    <location>
        <begin position="1"/>
        <end position="36"/>
    </location>
</feature>
<gene>
    <name evidence="8" type="ORF">EDS130_LOCUS40411</name>
</gene>
<feature type="domain" description="HAT C-terminal dimerisation" evidence="7">
    <location>
        <begin position="443"/>
        <end position="486"/>
    </location>
</feature>
<evidence type="ECO:0000256" key="1">
    <source>
        <dbReference type="ARBA" id="ARBA00004123"/>
    </source>
</evidence>
<keyword evidence="2" id="KW-0479">Metal-binding</keyword>
<keyword evidence="3" id="KW-0863">Zinc-finger</keyword>
<dbReference type="EMBL" id="CAJNOJ010000486">
    <property type="protein sequence ID" value="CAF1465075.1"/>
    <property type="molecule type" value="Genomic_DNA"/>
</dbReference>
<dbReference type="GO" id="GO:0046983">
    <property type="term" value="F:protein dimerization activity"/>
    <property type="evidence" value="ECO:0007669"/>
    <property type="project" value="InterPro"/>
</dbReference>
<feature type="compositionally biased region" description="Acidic residues" evidence="6">
    <location>
        <begin position="1"/>
        <end position="16"/>
    </location>
</feature>